<dbReference type="InterPro" id="IPR013783">
    <property type="entry name" value="Ig-like_fold"/>
</dbReference>
<name>A0ABZ0ZMS4_9ACTN</name>
<feature type="signal peptide" evidence="2">
    <location>
        <begin position="1"/>
        <end position="30"/>
    </location>
</feature>
<dbReference type="InterPro" id="IPR032812">
    <property type="entry name" value="SbsA_Ig"/>
</dbReference>
<evidence type="ECO:0000313" key="4">
    <source>
        <dbReference type="EMBL" id="WQQ25079.1"/>
    </source>
</evidence>
<dbReference type="Pfam" id="PF13205">
    <property type="entry name" value="Big_5"/>
    <property type="match status" value="1"/>
</dbReference>
<feature type="domain" description="SbsA Ig-like" evidence="3">
    <location>
        <begin position="1076"/>
        <end position="1170"/>
    </location>
</feature>
<dbReference type="Gene3D" id="2.60.40.10">
    <property type="entry name" value="Immunoglobulins"/>
    <property type="match status" value="9"/>
</dbReference>
<evidence type="ECO:0000313" key="5">
    <source>
        <dbReference type="Proteomes" id="UP001327225"/>
    </source>
</evidence>
<dbReference type="RefSeq" id="WP_322936587.1">
    <property type="nucleotide sequence ID" value="NZ_CP141059.1"/>
</dbReference>
<keyword evidence="5" id="KW-1185">Reference proteome</keyword>
<sequence>MGISRMCARTIAVIVIAAGCLAAAPETALAVPGTPGSLSASASNPPVLSWDRATSAVKYEVQVDDDPAFVSPEFTLTTVNTRAVPTLVLHAGDQFWRVRAYDATNVVGAWAQASFVVDPVPAPTGLTPHATTLQQPSSPPLLSWDEVRGAEAYVVQLDDEEDTEYVGAREYTTKATALVVPEALPTGDTGESYRWRVKAIRDSGVESDFSGDATFTLSPIAAVTLNTPADDAVVQDIVLDWQPLPGAQYYELEVSTDDSFSTSTLVEPRRKVYGTRYSPSITYDNNTYYWRVRAVDTSGNPSAWSDGIDLRSFVRSWTLKPAQQWPAPGANVPANRMFLEWTPVQHATQYEVQMGSDQNFSPGTFSACHVAGTTYTPGIVEVNTTTAIVMRDPHEKCTPQAGVPTYWRVRALDLPFTRPGTGTSGVQGLFSDTRSFVFNPDALGTMTPANGATVDVPVLSWSPVDNAAHYEVSLSDNTGNPVVAKTRTYATSYVPIVSTPLTAAKSPYTWRLQAIGADGVTQSLIAQRTFSISGEAPDEGPWAGAASPLTPLTANDPGSSSMRAPLMAWEPHPGAASYRVFAGPAGSGTLFGDTADAFNVKLSHPAVTDIWTRLLEPGQYDWFVEAYDATGVPIATGPVATFAIAPIGSVGEVQVALDGTELAPPFAGSTCVVASPCDNTIATPVISWNPVPSASMYLVYVSEESDFTNVVEPLISLPATTNTIYAPTLSQEKAALAESLAGASYYVFIRPCRTVTSCGPNPVSASGMATTAFEKKSPRAVLEQPVPGATVSTSEITFDWQDYRATNAATIFADTGEAGTQSAKWYRIQVDDNANFSSPIESVRVDQSTYTSPTTLYPEGPLYWRVQAIDADDNDLAWSDGRVFTKSSPVVALTSPLHGTVRHGTTVFRWQPRAFAASYDIELYKNNDTTFSSANRVFSKNVKQTAYVWNEVIPSSTVPYVWRVRAVDPLGNKGPWSTTRAFTNSTEEPHVEGPASGSYLQGDDILLRWTSVPGATSYEVELMAPTGTTAERTDTKATAYAPYRTLVDGTWQWKVVAENASGTQIGSSGWATFVIDENGPKVMTVAPSTVLPRSSIVVTFNEPVKNVTGRTLYLKKNGTRRKVAAAVTLSADKLRATLNPSRRLGGSTVYTLKLTAGITDLRDNKLAPTTRSIFVR</sequence>
<dbReference type="Gene3D" id="2.60.40.1220">
    <property type="match status" value="1"/>
</dbReference>
<accession>A0ABZ0ZMS4</accession>
<reference evidence="5" key="1">
    <citation type="submission" date="2023-12" db="EMBL/GenBank/DDBJ databases">
        <title>Novel species in genus Nocardioides.</title>
        <authorList>
            <person name="Zhou H."/>
        </authorList>
    </citation>
    <scope>NUCLEOTIDE SEQUENCE [LARGE SCALE GENOMIC DNA]</scope>
    <source>
        <strain evidence="5">HM61</strain>
    </source>
</reference>
<keyword evidence="1 2" id="KW-0732">Signal</keyword>
<dbReference type="Proteomes" id="UP001327225">
    <property type="component" value="Chromosome"/>
</dbReference>
<proteinExistence type="predicted"/>
<organism evidence="4 5">
    <name type="scientific">Nocardioides bizhenqiangii</name>
    <dbReference type="NCBI Taxonomy" id="3095076"/>
    <lineage>
        <taxon>Bacteria</taxon>
        <taxon>Bacillati</taxon>
        <taxon>Actinomycetota</taxon>
        <taxon>Actinomycetes</taxon>
        <taxon>Propionibacteriales</taxon>
        <taxon>Nocardioidaceae</taxon>
        <taxon>Nocardioides</taxon>
    </lineage>
</organism>
<dbReference type="EMBL" id="CP141059">
    <property type="protein sequence ID" value="WQQ25079.1"/>
    <property type="molecule type" value="Genomic_DNA"/>
</dbReference>
<dbReference type="PROSITE" id="PS51257">
    <property type="entry name" value="PROKAR_LIPOPROTEIN"/>
    <property type="match status" value="1"/>
</dbReference>
<dbReference type="InterPro" id="IPR014755">
    <property type="entry name" value="Cu-Rt/internalin_Ig-like"/>
</dbReference>
<evidence type="ECO:0000256" key="1">
    <source>
        <dbReference type="ARBA" id="ARBA00022729"/>
    </source>
</evidence>
<gene>
    <name evidence="4" type="ORF">SHK19_14005</name>
</gene>
<protein>
    <submittedName>
        <fullName evidence="4">Ig-like domain-containing protein</fullName>
    </submittedName>
</protein>
<feature type="chain" id="PRO_5047117304" evidence="2">
    <location>
        <begin position="31"/>
        <end position="1176"/>
    </location>
</feature>
<evidence type="ECO:0000256" key="2">
    <source>
        <dbReference type="SAM" id="SignalP"/>
    </source>
</evidence>
<evidence type="ECO:0000259" key="3">
    <source>
        <dbReference type="Pfam" id="PF13205"/>
    </source>
</evidence>